<keyword evidence="2" id="KW-1185">Reference proteome</keyword>
<sequence length="146" mass="16919">MSQIDYTPPKRNLRYIRNQPAVWQRTHNTEFESHWSRCCLEFVIQPPAPKRNPLSLVQSCCHQDLLRVRPAVTRFPRTCATLPWRTSYGQGTATMLARAYSFTGLTRSSSMIFMEICSFGHLHISPHSRHTIGLYSLIAEIIKDRK</sequence>
<accession>A0ABU6Y4J6</accession>
<comment type="caution">
    <text evidence="1">The sequence shown here is derived from an EMBL/GenBank/DDBJ whole genome shotgun (WGS) entry which is preliminary data.</text>
</comment>
<protein>
    <submittedName>
        <fullName evidence="1">Uncharacterized protein</fullName>
    </submittedName>
</protein>
<reference evidence="1 2" key="1">
    <citation type="journal article" date="2023" name="Plants (Basel)">
        <title>Bridging the Gap: Combining Genomics and Transcriptomics Approaches to Understand Stylosanthes scabra, an Orphan Legume from the Brazilian Caatinga.</title>
        <authorList>
            <person name="Ferreira-Neto J.R.C."/>
            <person name="da Silva M.D."/>
            <person name="Binneck E."/>
            <person name="de Melo N.F."/>
            <person name="da Silva R.H."/>
            <person name="de Melo A.L.T.M."/>
            <person name="Pandolfi V."/>
            <person name="Bustamante F.O."/>
            <person name="Brasileiro-Vidal A.C."/>
            <person name="Benko-Iseppon A.M."/>
        </authorList>
    </citation>
    <scope>NUCLEOTIDE SEQUENCE [LARGE SCALE GENOMIC DNA]</scope>
    <source>
        <tissue evidence="1">Leaves</tissue>
    </source>
</reference>
<gene>
    <name evidence="1" type="ORF">PIB30_011373</name>
</gene>
<evidence type="ECO:0000313" key="1">
    <source>
        <dbReference type="EMBL" id="MED6204690.1"/>
    </source>
</evidence>
<evidence type="ECO:0000313" key="2">
    <source>
        <dbReference type="Proteomes" id="UP001341840"/>
    </source>
</evidence>
<name>A0ABU6Y4J6_9FABA</name>
<dbReference type="EMBL" id="JASCZI010241683">
    <property type="protein sequence ID" value="MED6204690.1"/>
    <property type="molecule type" value="Genomic_DNA"/>
</dbReference>
<dbReference type="Proteomes" id="UP001341840">
    <property type="component" value="Unassembled WGS sequence"/>
</dbReference>
<proteinExistence type="predicted"/>
<organism evidence="1 2">
    <name type="scientific">Stylosanthes scabra</name>
    <dbReference type="NCBI Taxonomy" id="79078"/>
    <lineage>
        <taxon>Eukaryota</taxon>
        <taxon>Viridiplantae</taxon>
        <taxon>Streptophyta</taxon>
        <taxon>Embryophyta</taxon>
        <taxon>Tracheophyta</taxon>
        <taxon>Spermatophyta</taxon>
        <taxon>Magnoliopsida</taxon>
        <taxon>eudicotyledons</taxon>
        <taxon>Gunneridae</taxon>
        <taxon>Pentapetalae</taxon>
        <taxon>rosids</taxon>
        <taxon>fabids</taxon>
        <taxon>Fabales</taxon>
        <taxon>Fabaceae</taxon>
        <taxon>Papilionoideae</taxon>
        <taxon>50 kb inversion clade</taxon>
        <taxon>dalbergioids sensu lato</taxon>
        <taxon>Dalbergieae</taxon>
        <taxon>Pterocarpus clade</taxon>
        <taxon>Stylosanthes</taxon>
    </lineage>
</organism>